<feature type="region of interest" description="Disordered" evidence="1">
    <location>
        <begin position="1"/>
        <end position="26"/>
    </location>
</feature>
<evidence type="ECO:0000256" key="1">
    <source>
        <dbReference type="SAM" id="MobiDB-lite"/>
    </source>
</evidence>
<dbReference type="Proteomes" id="UP001422759">
    <property type="component" value="Unassembled WGS sequence"/>
</dbReference>
<comment type="caution">
    <text evidence="2">The sequence shown here is derived from an EMBL/GenBank/DDBJ whole genome shotgun (WGS) entry which is preliminary data.</text>
</comment>
<organism evidence="2 3">
    <name type="scientific">Kitasatospora kazusensis</name>
    <dbReference type="NCBI Taxonomy" id="407974"/>
    <lineage>
        <taxon>Bacteria</taxon>
        <taxon>Bacillati</taxon>
        <taxon>Actinomycetota</taxon>
        <taxon>Actinomycetes</taxon>
        <taxon>Kitasatosporales</taxon>
        <taxon>Streptomycetaceae</taxon>
        <taxon>Kitasatospora</taxon>
    </lineage>
</organism>
<accession>A0ABP5LLR2</accession>
<name>A0ABP5LLR2_9ACTN</name>
<proteinExistence type="predicted"/>
<feature type="compositionally biased region" description="Basic residues" evidence="1">
    <location>
        <begin position="8"/>
        <end position="24"/>
    </location>
</feature>
<sequence>MAPAPARRSLRRTARPRACGRPRARAGQYRLTRGAVQAQGCRSRPCRTRQFAAAGLKINQGRHPAPGGPSCAAPGCRALYREWTVSGDLAPSIPATSRSGTRSEPGRDHGDFTERATGGRAGSG</sequence>
<feature type="region of interest" description="Disordered" evidence="1">
    <location>
        <begin position="87"/>
        <end position="124"/>
    </location>
</feature>
<feature type="compositionally biased region" description="Basic and acidic residues" evidence="1">
    <location>
        <begin position="104"/>
        <end position="114"/>
    </location>
</feature>
<keyword evidence="3" id="KW-1185">Reference proteome</keyword>
<protein>
    <submittedName>
        <fullName evidence="2">Uncharacterized protein</fullName>
    </submittedName>
</protein>
<gene>
    <name evidence="2" type="ORF">GCM10009760_37710</name>
</gene>
<dbReference type="EMBL" id="BAAANT010000021">
    <property type="protein sequence ID" value="GAA2147183.1"/>
    <property type="molecule type" value="Genomic_DNA"/>
</dbReference>
<reference evidence="3" key="1">
    <citation type="journal article" date="2019" name="Int. J. Syst. Evol. Microbiol.">
        <title>The Global Catalogue of Microorganisms (GCM) 10K type strain sequencing project: providing services to taxonomists for standard genome sequencing and annotation.</title>
        <authorList>
            <consortium name="The Broad Institute Genomics Platform"/>
            <consortium name="The Broad Institute Genome Sequencing Center for Infectious Disease"/>
            <person name="Wu L."/>
            <person name="Ma J."/>
        </authorList>
    </citation>
    <scope>NUCLEOTIDE SEQUENCE [LARGE SCALE GENOMIC DNA]</scope>
    <source>
        <strain evidence="3">JCM 14560</strain>
    </source>
</reference>
<evidence type="ECO:0000313" key="2">
    <source>
        <dbReference type="EMBL" id="GAA2147183.1"/>
    </source>
</evidence>
<evidence type="ECO:0000313" key="3">
    <source>
        <dbReference type="Proteomes" id="UP001422759"/>
    </source>
</evidence>